<sequence length="304" mass="34164">LRLADTLSICPRRALYTLLVELLGMAGMIEPEGAQMKQATRLYEPEEAQMKQATQDKKSEHTEKDSPPIKPAEELRPKKIARNAKEERIAKGKEIRGKGDYPTMDDVLSDWDSEKDGKKQLMANYLPSVFEDKTKQSEEQGEASKAVTNLEEPDENKPASKGDDAPTKPDGPQSEEKDKSAKGSKKEEKSNKSKEESKQKSNRNEEKKEGQDGTKKDEEKKDAQKDSRQGKCQKDEEKKEKSTSKNSVNKENVALHPGVENECEKKPENDKQKASKPSAQEGPNDEKSWPQKTDVTEVETYVSV</sequence>
<accession>A0A183VAR7</accession>
<protein>
    <submittedName>
        <fullName evidence="3">Translation initiation factor IF-2</fullName>
    </submittedName>
</protein>
<dbReference type="WBParaSite" id="TCNE_0001783801-mRNA-1">
    <property type="protein sequence ID" value="TCNE_0001783801-mRNA-1"/>
    <property type="gene ID" value="TCNE_0001783801"/>
</dbReference>
<feature type="region of interest" description="Disordered" evidence="1">
    <location>
        <begin position="42"/>
        <end position="112"/>
    </location>
</feature>
<dbReference type="AlphaFoldDB" id="A0A183VAR7"/>
<feature type="compositionally biased region" description="Basic and acidic residues" evidence="1">
    <location>
        <begin position="155"/>
        <end position="167"/>
    </location>
</feature>
<organism evidence="2 3">
    <name type="scientific">Toxocara canis</name>
    <name type="common">Canine roundworm</name>
    <dbReference type="NCBI Taxonomy" id="6265"/>
    <lineage>
        <taxon>Eukaryota</taxon>
        <taxon>Metazoa</taxon>
        <taxon>Ecdysozoa</taxon>
        <taxon>Nematoda</taxon>
        <taxon>Chromadorea</taxon>
        <taxon>Rhabditida</taxon>
        <taxon>Spirurina</taxon>
        <taxon>Ascaridomorpha</taxon>
        <taxon>Ascaridoidea</taxon>
        <taxon>Toxocaridae</taxon>
        <taxon>Toxocara</taxon>
    </lineage>
</organism>
<keyword evidence="2" id="KW-1185">Reference proteome</keyword>
<feature type="compositionally biased region" description="Basic and acidic residues" evidence="1">
    <location>
        <begin position="174"/>
        <end position="243"/>
    </location>
</feature>
<feature type="compositionally biased region" description="Basic and acidic residues" evidence="1">
    <location>
        <begin position="54"/>
        <end position="99"/>
    </location>
</feature>
<evidence type="ECO:0000313" key="3">
    <source>
        <dbReference type="WBParaSite" id="TCNE_0001783801-mRNA-1"/>
    </source>
</evidence>
<name>A0A183VAR7_TOXCA</name>
<reference evidence="3" key="1">
    <citation type="submission" date="2016-06" db="UniProtKB">
        <authorList>
            <consortium name="WormBaseParasite"/>
        </authorList>
    </citation>
    <scope>IDENTIFICATION</scope>
</reference>
<proteinExistence type="predicted"/>
<evidence type="ECO:0000313" key="2">
    <source>
        <dbReference type="Proteomes" id="UP000050794"/>
    </source>
</evidence>
<feature type="compositionally biased region" description="Basic and acidic residues" evidence="1">
    <location>
        <begin position="262"/>
        <end position="273"/>
    </location>
</feature>
<evidence type="ECO:0000256" key="1">
    <source>
        <dbReference type="SAM" id="MobiDB-lite"/>
    </source>
</evidence>
<dbReference type="Proteomes" id="UP000050794">
    <property type="component" value="Unassembled WGS sequence"/>
</dbReference>
<feature type="region of interest" description="Disordered" evidence="1">
    <location>
        <begin position="129"/>
        <end position="304"/>
    </location>
</feature>